<dbReference type="EMBL" id="OU963864">
    <property type="protein sequence ID" value="CAH0387095.1"/>
    <property type="molecule type" value="Genomic_DNA"/>
</dbReference>
<name>A0A9P0AA77_BEMTA</name>
<dbReference type="Proteomes" id="UP001152759">
    <property type="component" value="Chromosome 3"/>
</dbReference>
<protein>
    <submittedName>
        <fullName evidence="2">Uncharacterized protein</fullName>
    </submittedName>
</protein>
<keyword evidence="3" id="KW-1185">Reference proteome</keyword>
<gene>
    <name evidence="2" type="ORF">BEMITA_LOCUS6149</name>
</gene>
<accession>A0A9P0AA77</accession>
<evidence type="ECO:0000313" key="3">
    <source>
        <dbReference type="Proteomes" id="UP001152759"/>
    </source>
</evidence>
<evidence type="ECO:0000256" key="1">
    <source>
        <dbReference type="SAM" id="Phobius"/>
    </source>
</evidence>
<keyword evidence="1" id="KW-1133">Transmembrane helix</keyword>
<reference evidence="2" key="1">
    <citation type="submission" date="2021-12" db="EMBL/GenBank/DDBJ databases">
        <authorList>
            <person name="King R."/>
        </authorList>
    </citation>
    <scope>NUCLEOTIDE SEQUENCE</scope>
</reference>
<proteinExistence type="predicted"/>
<dbReference type="AlphaFoldDB" id="A0A9P0AA77"/>
<evidence type="ECO:0000313" key="2">
    <source>
        <dbReference type="EMBL" id="CAH0387095.1"/>
    </source>
</evidence>
<organism evidence="2 3">
    <name type="scientific">Bemisia tabaci</name>
    <name type="common">Sweetpotato whitefly</name>
    <name type="synonym">Aleurodes tabaci</name>
    <dbReference type="NCBI Taxonomy" id="7038"/>
    <lineage>
        <taxon>Eukaryota</taxon>
        <taxon>Metazoa</taxon>
        <taxon>Ecdysozoa</taxon>
        <taxon>Arthropoda</taxon>
        <taxon>Hexapoda</taxon>
        <taxon>Insecta</taxon>
        <taxon>Pterygota</taxon>
        <taxon>Neoptera</taxon>
        <taxon>Paraneoptera</taxon>
        <taxon>Hemiptera</taxon>
        <taxon>Sternorrhyncha</taxon>
        <taxon>Aleyrodoidea</taxon>
        <taxon>Aleyrodidae</taxon>
        <taxon>Aleyrodinae</taxon>
        <taxon>Bemisia</taxon>
    </lineage>
</organism>
<sequence>MRYLLALMTESFFPAAFLVAVELVMMLLYMAFVHYDPRADAFDERNNMNPVWGGFKRTQMPTENYTIGRDGGNEYRITPSPAITICNKQCIFNTHCFSSWRRLVVVFVQIAFSITPTLKTDTSATHNKQTRHGLPVLAGSRVWRGMTLRRYSLLLRMSSKQNCKTQSTVVFATTTALAADHR</sequence>
<keyword evidence="1" id="KW-0472">Membrane</keyword>
<keyword evidence="1" id="KW-0812">Transmembrane</keyword>
<feature type="transmembrane region" description="Helical" evidence="1">
    <location>
        <begin position="12"/>
        <end position="32"/>
    </location>
</feature>